<dbReference type="FunFam" id="1.20.58.340:FF:000002">
    <property type="entry name" value="Zinc transport protein ZntB"/>
    <property type="match status" value="1"/>
</dbReference>
<feature type="transmembrane region" description="Helical" evidence="11">
    <location>
        <begin position="301"/>
        <end position="321"/>
    </location>
</feature>
<dbReference type="InterPro" id="IPR002523">
    <property type="entry name" value="MgTranspt_CorA/ZnTranspt_ZntB"/>
</dbReference>
<dbReference type="OrthoDB" id="9803484at2"/>
<organism evidence="12 13">
    <name type="scientific">Enterobacter sichuanensis</name>
    <dbReference type="NCBI Taxonomy" id="2071710"/>
    <lineage>
        <taxon>Bacteria</taxon>
        <taxon>Pseudomonadati</taxon>
        <taxon>Pseudomonadota</taxon>
        <taxon>Gammaproteobacteria</taxon>
        <taxon>Enterobacterales</taxon>
        <taxon>Enterobacteriaceae</taxon>
        <taxon>Enterobacter</taxon>
        <taxon>Enterobacter cloacae complex</taxon>
    </lineage>
</organism>
<dbReference type="GO" id="GO:0015087">
    <property type="term" value="F:cobalt ion transmembrane transporter activity"/>
    <property type="evidence" value="ECO:0007669"/>
    <property type="project" value="TreeGrafter"/>
</dbReference>
<dbReference type="PANTHER" id="PTHR46494">
    <property type="entry name" value="CORA FAMILY METAL ION TRANSPORTER (EUROFUNG)"/>
    <property type="match status" value="1"/>
</dbReference>
<dbReference type="Gene3D" id="3.30.460.20">
    <property type="entry name" value="CorA soluble domain-like"/>
    <property type="match status" value="1"/>
</dbReference>
<dbReference type="SUPFAM" id="SSF144083">
    <property type="entry name" value="Magnesium transport protein CorA, transmembrane region"/>
    <property type="match status" value="1"/>
</dbReference>
<dbReference type="SUPFAM" id="SSF143865">
    <property type="entry name" value="CorA soluble domain-like"/>
    <property type="match status" value="1"/>
</dbReference>
<keyword evidence="9 11" id="KW-0406">Ion transport</keyword>
<accession>A0A0F1B9P4</accession>
<evidence type="ECO:0000256" key="8">
    <source>
        <dbReference type="ARBA" id="ARBA00022989"/>
    </source>
</evidence>
<keyword evidence="5 11" id="KW-0997">Cell inner membrane</keyword>
<evidence type="ECO:0000256" key="9">
    <source>
        <dbReference type="ARBA" id="ARBA00023065"/>
    </source>
</evidence>
<dbReference type="Pfam" id="PF01544">
    <property type="entry name" value="CorA"/>
    <property type="match status" value="1"/>
</dbReference>
<name>A0A0F1B9P4_9ENTR</name>
<dbReference type="GO" id="GO:0005886">
    <property type="term" value="C:plasma membrane"/>
    <property type="evidence" value="ECO:0007669"/>
    <property type="project" value="UniProtKB-SubCell"/>
</dbReference>
<keyword evidence="4 11" id="KW-1003">Cell membrane</keyword>
<dbReference type="PANTHER" id="PTHR46494:SF3">
    <property type="entry name" value="ZINC TRANSPORT PROTEIN ZNTB"/>
    <property type="match status" value="1"/>
</dbReference>
<evidence type="ECO:0000256" key="5">
    <source>
        <dbReference type="ARBA" id="ARBA00022519"/>
    </source>
</evidence>
<evidence type="ECO:0000256" key="10">
    <source>
        <dbReference type="ARBA" id="ARBA00023136"/>
    </source>
</evidence>
<dbReference type="CDD" id="cd12833">
    <property type="entry name" value="ZntB-like_1"/>
    <property type="match status" value="1"/>
</dbReference>
<protein>
    <recommendedName>
        <fullName evidence="11">Zinc transport protein ZntB</fullName>
    </recommendedName>
</protein>
<reference evidence="12 13" key="1">
    <citation type="submission" date="2015-03" db="EMBL/GenBank/DDBJ databases">
        <authorList>
            <person name="McCorrison J."/>
            <person name="Sanka R."/>
            <person name="Adams M."/>
            <person name="Brinkac L."/>
            <person name="Nierman W."/>
            <person name="Sutton G."/>
            <person name="Nelson K."/>
            <person name="Kiedrowski L."/>
            <person name="Guerrero D."/>
            <person name="Bonomo R."/>
        </authorList>
    </citation>
    <scope>NUCLEOTIDE SEQUENCE [LARGE SCALE GENOMIC DNA]</scope>
    <source>
        <strain evidence="12 13">35699</strain>
    </source>
</reference>
<evidence type="ECO:0000256" key="6">
    <source>
        <dbReference type="ARBA" id="ARBA00022692"/>
    </source>
</evidence>
<keyword evidence="8 11" id="KW-1133">Transmembrane helix</keyword>
<dbReference type="Gene3D" id="1.20.58.340">
    <property type="entry name" value="Magnesium transport protein CorA, transmembrane region"/>
    <property type="match status" value="2"/>
</dbReference>
<dbReference type="NCBIfam" id="NF007092">
    <property type="entry name" value="PRK09546.1"/>
    <property type="match status" value="1"/>
</dbReference>
<dbReference type="InterPro" id="IPR023714">
    <property type="entry name" value="Zn_transp_ZntB"/>
</dbReference>
<dbReference type="HAMAP" id="MF_01565">
    <property type="entry name" value="ZntB"/>
    <property type="match status" value="1"/>
</dbReference>
<feature type="transmembrane region" description="Helical" evidence="11">
    <location>
        <begin position="268"/>
        <end position="289"/>
    </location>
</feature>
<evidence type="ECO:0000313" key="12">
    <source>
        <dbReference type="EMBL" id="KJN29820.1"/>
    </source>
</evidence>
<evidence type="ECO:0000256" key="4">
    <source>
        <dbReference type="ARBA" id="ARBA00022475"/>
    </source>
</evidence>
<dbReference type="InterPro" id="IPR045863">
    <property type="entry name" value="CorA_TM1_TM2"/>
</dbReference>
<dbReference type="GO" id="GO:0050897">
    <property type="term" value="F:cobalt ion binding"/>
    <property type="evidence" value="ECO:0007669"/>
    <property type="project" value="TreeGrafter"/>
</dbReference>
<proteinExistence type="inferred from homology"/>
<dbReference type="GO" id="GO:0015095">
    <property type="term" value="F:magnesium ion transmembrane transporter activity"/>
    <property type="evidence" value="ECO:0007669"/>
    <property type="project" value="TreeGrafter"/>
</dbReference>
<dbReference type="AlphaFoldDB" id="A0A0F1B9P4"/>
<keyword evidence="10 11" id="KW-0472">Membrane</keyword>
<dbReference type="Proteomes" id="UP000033352">
    <property type="component" value="Unassembled WGS sequence"/>
</dbReference>
<dbReference type="GO" id="GO:0005385">
    <property type="term" value="F:zinc ion transmembrane transporter activity"/>
    <property type="evidence" value="ECO:0007669"/>
    <property type="project" value="UniProtKB-UniRule"/>
</dbReference>
<dbReference type="GO" id="GO:0000287">
    <property type="term" value="F:magnesium ion binding"/>
    <property type="evidence" value="ECO:0007669"/>
    <property type="project" value="TreeGrafter"/>
</dbReference>
<comment type="similarity">
    <text evidence="2 11">Belongs to the CorA metal ion transporter (MIT) (TC 1.A.35) family.</text>
</comment>
<comment type="caution">
    <text evidence="12">The sequence shown here is derived from an EMBL/GenBank/DDBJ whole genome shotgun (WGS) entry which is preliminary data.</text>
</comment>
<keyword evidence="6 11" id="KW-0812">Transmembrane</keyword>
<keyword evidence="7 11" id="KW-0862">Zinc</keyword>
<evidence type="ECO:0000313" key="13">
    <source>
        <dbReference type="Proteomes" id="UP000033352"/>
    </source>
</evidence>
<dbReference type="InterPro" id="IPR045861">
    <property type="entry name" value="CorA_cytoplasmic_dom"/>
</dbReference>
<evidence type="ECO:0000256" key="2">
    <source>
        <dbReference type="ARBA" id="ARBA00009765"/>
    </source>
</evidence>
<gene>
    <name evidence="11 12" type="primary">zntB</name>
    <name evidence="12" type="ORF">SS37_06540</name>
</gene>
<evidence type="ECO:0000256" key="11">
    <source>
        <dbReference type="HAMAP-Rule" id="MF_01565"/>
    </source>
</evidence>
<dbReference type="GeneID" id="72832247"/>
<evidence type="ECO:0000256" key="1">
    <source>
        <dbReference type="ARBA" id="ARBA00004651"/>
    </source>
</evidence>
<dbReference type="EMBL" id="JZYX01000010">
    <property type="protein sequence ID" value="KJN29820.1"/>
    <property type="molecule type" value="Genomic_DNA"/>
</dbReference>
<evidence type="ECO:0000256" key="3">
    <source>
        <dbReference type="ARBA" id="ARBA00022448"/>
    </source>
</evidence>
<comment type="subcellular location">
    <subcellularLocation>
        <location evidence="11">Cell inner membrane</location>
        <topology evidence="11">Multi-pass membrane protein</topology>
    </subcellularLocation>
    <subcellularLocation>
        <location evidence="1">Cell membrane</location>
        <topology evidence="1">Multi-pass membrane protein</topology>
    </subcellularLocation>
</comment>
<evidence type="ECO:0000256" key="7">
    <source>
        <dbReference type="ARBA" id="ARBA00022833"/>
    </source>
</evidence>
<comment type="catalytic activity">
    <reaction evidence="11">
        <text>Zn(2+)(out) + H(+)(out) = Zn(2+)(in) + H(+)(in)</text>
        <dbReference type="Rhea" id="RHEA:71195"/>
        <dbReference type="ChEBI" id="CHEBI:15378"/>
        <dbReference type="ChEBI" id="CHEBI:29105"/>
    </reaction>
</comment>
<comment type="function">
    <text evidence="11">Zinc transporter. Acts as a Zn(2+):proton symporter, which likely mediates zinc ion uptake.</text>
</comment>
<dbReference type="RefSeq" id="WP_025759495.1">
    <property type="nucleotide sequence ID" value="NZ_CABMND010000001.1"/>
</dbReference>
<sequence length="327" mass="36713">MESIKGSELNVPDAVFAWVLDGRGGARPLEDNDVIDNAHPCWLHLNYTHPDSADWLASTPLLPNNVRDALAGESLRPRVSRMGDGTLITLRCINGSTDERPDQLVAMRVYMDDGLIVSTRQRKVLALDDIVNDLKEGTGPVDCGSWLVDVCDALTDHASEFIEELHDKIIDLEDNLLDQQIPPRGFLALLRKQLIVMRRYMTPQRDVYARLASERLAWMNDDHRRRMQDIADRLGRGLDEIDSCIARTAVMADEIAQVMQESLARRTYTMSLMAMVFLPSTFLTGLFGVNLGGIPGGAYRYGFTAFCVMLVVLIGGVAWWLHRSKWL</sequence>
<keyword evidence="3 11" id="KW-0813">Transport</keyword>
<dbReference type="PATRIC" id="fig|1619248.3.peg.222"/>